<evidence type="ECO:0000256" key="3">
    <source>
        <dbReference type="ARBA" id="ARBA00023125"/>
    </source>
</evidence>
<dbReference type="InterPro" id="IPR014710">
    <property type="entry name" value="RmlC-like_jellyroll"/>
</dbReference>
<feature type="domain" description="HTH crp-type" evidence="6">
    <location>
        <begin position="162"/>
        <end position="235"/>
    </location>
</feature>
<dbReference type="Gene3D" id="2.60.120.10">
    <property type="entry name" value="Jelly Rolls"/>
    <property type="match status" value="1"/>
</dbReference>
<dbReference type="EMBL" id="PZEV01000047">
    <property type="protein sequence ID" value="PTI49846.1"/>
    <property type="molecule type" value="Genomic_DNA"/>
</dbReference>
<evidence type="ECO:0000256" key="1">
    <source>
        <dbReference type="ARBA" id="ARBA00020091"/>
    </source>
</evidence>
<dbReference type="CDD" id="cd00038">
    <property type="entry name" value="CAP_ED"/>
    <property type="match status" value="1"/>
</dbReference>
<evidence type="ECO:0000259" key="6">
    <source>
        <dbReference type="PROSITE" id="PS51063"/>
    </source>
</evidence>
<dbReference type="PROSITE" id="PS51063">
    <property type="entry name" value="HTH_CRP_2"/>
    <property type="match status" value="1"/>
</dbReference>
<dbReference type="PANTHER" id="PTHR24567:SF74">
    <property type="entry name" value="HTH-TYPE TRANSCRIPTIONAL REGULATOR ARCR"/>
    <property type="match status" value="1"/>
</dbReference>
<keyword evidence="2" id="KW-0805">Transcription regulation</keyword>
<reference evidence="7 8" key="1">
    <citation type="journal article" date="2016" name="Front. Microbiol.">
        <title>Comprehensive Phylogenetic Analysis of Bovine Non-aureus Staphylococci Species Based on Whole-Genome Sequencing.</title>
        <authorList>
            <person name="Naushad S."/>
            <person name="Barkema H.W."/>
            <person name="Luby C."/>
            <person name="Condas L.A."/>
            <person name="Nobrega D.B."/>
            <person name="Carson D.A."/>
            <person name="De Buck J."/>
        </authorList>
    </citation>
    <scope>NUCLEOTIDE SEQUENCE [LARGE SCALE GENOMIC DNA]</scope>
    <source>
        <strain evidence="7 8">SNUC 2993</strain>
    </source>
</reference>
<dbReference type="InterPro" id="IPR000595">
    <property type="entry name" value="cNMP-bd_dom"/>
</dbReference>
<dbReference type="STRING" id="1194526.A284_00595"/>
<dbReference type="PANTHER" id="PTHR24567">
    <property type="entry name" value="CRP FAMILY TRANSCRIPTIONAL REGULATORY PROTEIN"/>
    <property type="match status" value="1"/>
</dbReference>
<proteinExistence type="predicted"/>
<dbReference type="InterPro" id="IPR018490">
    <property type="entry name" value="cNMP-bd_dom_sf"/>
</dbReference>
<dbReference type="InterPro" id="IPR036390">
    <property type="entry name" value="WH_DNA-bd_sf"/>
</dbReference>
<dbReference type="Proteomes" id="UP000240717">
    <property type="component" value="Unassembled WGS sequence"/>
</dbReference>
<dbReference type="GO" id="GO:0005829">
    <property type="term" value="C:cytosol"/>
    <property type="evidence" value="ECO:0007669"/>
    <property type="project" value="TreeGrafter"/>
</dbReference>
<comment type="caution">
    <text evidence="7">The sequence shown here is derived from an EMBL/GenBank/DDBJ whole genome shotgun (WGS) entry which is preliminary data.</text>
</comment>
<evidence type="ECO:0000313" key="7">
    <source>
        <dbReference type="EMBL" id="PTI49846.1"/>
    </source>
</evidence>
<dbReference type="GO" id="GO:0003700">
    <property type="term" value="F:DNA-binding transcription factor activity"/>
    <property type="evidence" value="ECO:0007669"/>
    <property type="project" value="TreeGrafter"/>
</dbReference>
<dbReference type="Gene3D" id="1.10.10.10">
    <property type="entry name" value="Winged helix-like DNA-binding domain superfamily/Winged helix DNA-binding domain"/>
    <property type="match status" value="1"/>
</dbReference>
<keyword evidence="4" id="KW-0010">Activator</keyword>
<keyword evidence="5" id="KW-0804">Transcription</keyword>
<evidence type="ECO:0000256" key="5">
    <source>
        <dbReference type="ARBA" id="ARBA00023163"/>
    </source>
</evidence>
<evidence type="ECO:0000313" key="8">
    <source>
        <dbReference type="Proteomes" id="UP000240717"/>
    </source>
</evidence>
<dbReference type="AlphaFoldDB" id="A0A2T4PY28"/>
<dbReference type="InterPro" id="IPR036388">
    <property type="entry name" value="WH-like_DNA-bd_sf"/>
</dbReference>
<sequence length="237" mass="27830">MTNNQSRGIAIDNSIITNHSDQCLERLAQLIHIPSVALQPYKNECIVRQYNKGQVIYYSSDELTHIYYLIDGYILREQFSMNGDVYRILNKDDKLFPMHNLFQKKTTNEMCTAITDCIMIAVPIDLIEYLCRNNDKVFIRIYQLLCNNQKQQIEYHMALSSKSAKERVIKILIYLCHMIGYDNDEFYEIKSFLTIQMISDLASISRETTGHIIQELKEQNILLKHHKNWIISKQILA</sequence>
<dbReference type="RefSeq" id="WP_107532584.1">
    <property type="nucleotide sequence ID" value="NZ_CP118794.1"/>
</dbReference>
<evidence type="ECO:0000256" key="2">
    <source>
        <dbReference type="ARBA" id="ARBA00023015"/>
    </source>
</evidence>
<dbReference type="GO" id="GO:0003677">
    <property type="term" value="F:DNA binding"/>
    <property type="evidence" value="ECO:0007669"/>
    <property type="project" value="UniProtKB-KW"/>
</dbReference>
<dbReference type="SUPFAM" id="SSF46785">
    <property type="entry name" value="Winged helix' DNA-binding domain"/>
    <property type="match status" value="1"/>
</dbReference>
<protein>
    <recommendedName>
        <fullName evidence="1">HTH-type transcriptional regulator ArcR</fullName>
    </recommendedName>
</protein>
<gene>
    <name evidence="7" type="ORF">BU085_11050</name>
</gene>
<evidence type="ECO:0000256" key="4">
    <source>
        <dbReference type="ARBA" id="ARBA00023159"/>
    </source>
</evidence>
<dbReference type="SUPFAM" id="SSF51206">
    <property type="entry name" value="cAMP-binding domain-like"/>
    <property type="match status" value="1"/>
</dbReference>
<dbReference type="InterPro" id="IPR050397">
    <property type="entry name" value="Env_Response_Regulators"/>
</dbReference>
<keyword evidence="3" id="KW-0238">DNA-binding</keyword>
<dbReference type="InterPro" id="IPR012318">
    <property type="entry name" value="HTH_CRP"/>
</dbReference>
<organism evidence="7 8">
    <name type="scientific">Staphylococcus warneri</name>
    <dbReference type="NCBI Taxonomy" id="1292"/>
    <lineage>
        <taxon>Bacteria</taxon>
        <taxon>Bacillati</taxon>
        <taxon>Bacillota</taxon>
        <taxon>Bacilli</taxon>
        <taxon>Bacillales</taxon>
        <taxon>Staphylococcaceae</taxon>
        <taxon>Staphylococcus</taxon>
    </lineage>
</organism>
<accession>A0A2T4PY28</accession>
<name>A0A2T4PY28_STAWA</name>